<dbReference type="InterPro" id="IPR037461">
    <property type="entry name" value="CtCE2-like_dom"/>
</dbReference>
<dbReference type="Pfam" id="PF17996">
    <property type="entry name" value="CE2_N"/>
    <property type="match status" value="1"/>
</dbReference>
<evidence type="ECO:0000256" key="1">
    <source>
        <dbReference type="SAM" id="MobiDB-lite"/>
    </source>
</evidence>
<dbReference type="Gene3D" id="2.60.40.290">
    <property type="match status" value="1"/>
</dbReference>
<dbReference type="PANTHER" id="PTHR37834">
    <property type="entry name" value="GDSL-LIKE LIPASE/ACYLHYDROLASE DOMAIN PROTEIN (AFU_ORTHOLOGUE AFUA_2G00620)"/>
    <property type="match status" value="1"/>
</dbReference>
<dbReference type="SUPFAM" id="SSF49384">
    <property type="entry name" value="Carbohydrate-binding domain"/>
    <property type="match status" value="1"/>
</dbReference>
<dbReference type="RefSeq" id="WP_380829032.1">
    <property type="nucleotide sequence ID" value="NZ_JBHTCG010000016.1"/>
</dbReference>
<keyword evidence="2" id="KW-0732">Signal</keyword>
<dbReference type="InterPro" id="IPR006311">
    <property type="entry name" value="TAT_signal"/>
</dbReference>
<sequence length="489" mass="50607">MPTSRERFIRPVTTLLTVAAVLSALFGGAPTASAATGCRVAYAVSDQWSGGFGASVTVTNLGDPISGWTLTWAFTAGQTVTQSWNTTLTQSGAQVRAADAGYNAALATGASVAFGFNGSWNNTANPVPQSFALNGVTCTGAPATPTPTPTPSATPTPPATPTPTPTPSPSPSPSPSPTPSGVVTGDGQPGDPNITYVGRWDSAHVPQWAGAYIRTSFTGTTVKIKQRSAVNIYVSIDGGADVFYAGVSGTVNLTPTPLRAGTHTLWVSYRSGDVVFQGLVLDSGASTVNTPAPPGKLVEFVGDSITAGYLSSKLAVSAYGWVLGERLGVRHTQIARSGYCLVAQEGCVGLGSQFFDLGSTGTTAWDFSRYQANAVVINLGTNDIGHHVTNAAFQAAYTTFLRNIRAKYPAAALFAMETFKKRYVTETRAAVTALNNSGDANVYYIPTEGWLTTGTDYADGDGHPNDAGHLKVAARLAPIIAPKIGVATP</sequence>
<dbReference type="PROSITE" id="PS51318">
    <property type="entry name" value="TAT"/>
    <property type="match status" value="1"/>
</dbReference>
<dbReference type="EMBL" id="JBHTCG010000016">
    <property type="protein sequence ID" value="MFC7385139.1"/>
    <property type="molecule type" value="Genomic_DNA"/>
</dbReference>
<organism evidence="4 5">
    <name type="scientific">Sphaerisporangium rhizosphaerae</name>
    <dbReference type="NCBI Taxonomy" id="2269375"/>
    <lineage>
        <taxon>Bacteria</taxon>
        <taxon>Bacillati</taxon>
        <taxon>Actinomycetota</taxon>
        <taxon>Actinomycetes</taxon>
        <taxon>Streptosporangiales</taxon>
        <taxon>Streptosporangiaceae</taxon>
        <taxon>Sphaerisporangium</taxon>
    </lineage>
</organism>
<name>A0ABW2P8D2_9ACTN</name>
<dbReference type="Proteomes" id="UP001596496">
    <property type="component" value="Unassembled WGS sequence"/>
</dbReference>
<evidence type="ECO:0000313" key="4">
    <source>
        <dbReference type="EMBL" id="MFC7385139.1"/>
    </source>
</evidence>
<keyword evidence="5" id="KW-1185">Reference proteome</keyword>
<dbReference type="CDD" id="cd01831">
    <property type="entry name" value="Endoglucanase_E_like"/>
    <property type="match status" value="1"/>
</dbReference>
<dbReference type="InterPro" id="IPR013830">
    <property type="entry name" value="SGNH_hydro"/>
</dbReference>
<dbReference type="Gene3D" id="3.40.50.1110">
    <property type="entry name" value="SGNH hydrolase"/>
    <property type="match status" value="1"/>
</dbReference>
<dbReference type="InterPro" id="IPR040794">
    <property type="entry name" value="CE2_N"/>
</dbReference>
<feature type="compositionally biased region" description="Pro residues" evidence="1">
    <location>
        <begin position="144"/>
        <end position="178"/>
    </location>
</feature>
<feature type="domain" description="CBM2" evidence="3">
    <location>
        <begin position="31"/>
        <end position="141"/>
    </location>
</feature>
<dbReference type="SUPFAM" id="SSF52266">
    <property type="entry name" value="SGNH hydrolase"/>
    <property type="match status" value="1"/>
</dbReference>
<protein>
    <submittedName>
        <fullName evidence="4">Cellulose binding domain-containing protein</fullName>
    </submittedName>
</protein>
<dbReference type="InterPro" id="IPR008965">
    <property type="entry name" value="CBM2/CBM3_carb-bd_dom_sf"/>
</dbReference>
<dbReference type="InterPro" id="IPR012291">
    <property type="entry name" value="CBM2_carb-bd_dom_sf"/>
</dbReference>
<dbReference type="PROSITE" id="PS51173">
    <property type="entry name" value="CBM2"/>
    <property type="match status" value="1"/>
</dbReference>
<evidence type="ECO:0000256" key="2">
    <source>
        <dbReference type="SAM" id="SignalP"/>
    </source>
</evidence>
<proteinExistence type="predicted"/>
<dbReference type="InterPro" id="IPR036514">
    <property type="entry name" value="SGNH_hydro_sf"/>
</dbReference>
<evidence type="ECO:0000313" key="5">
    <source>
        <dbReference type="Proteomes" id="UP001596496"/>
    </source>
</evidence>
<reference evidence="5" key="1">
    <citation type="journal article" date="2019" name="Int. J. Syst. Evol. Microbiol.">
        <title>The Global Catalogue of Microorganisms (GCM) 10K type strain sequencing project: providing services to taxonomists for standard genome sequencing and annotation.</title>
        <authorList>
            <consortium name="The Broad Institute Genomics Platform"/>
            <consortium name="The Broad Institute Genome Sequencing Center for Infectious Disease"/>
            <person name="Wu L."/>
            <person name="Ma J."/>
        </authorList>
    </citation>
    <scope>NUCLEOTIDE SEQUENCE [LARGE SCALE GENOMIC DNA]</scope>
    <source>
        <strain evidence="5">CECT 7649</strain>
    </source>
</reference>
<comment type="caution">
    <text evidence="4">The sequence shown here is derived from an EMBL/GenBank/DDBJ whole genome shotgun (WGS) entry which is preliminary data.</text>
</comment>
<dbReference type="Pfam" id="PF00553">
    <property type="entry name" value="CBM_2"/>
    <property type="match status" value="1"/>
</dbReference>
<feature type="chain" id="PRO_5045654112" evidence="2">
    <location>
        <begin position="35"/>
        <end position="489"/>
    </location>
</feature>
<evidence type="ECO:0000259" key="3">
    <source>
        <dbReference type="PROSITE" id="PS51173"/>
    </source>
</evidence>
<dbReference type="InterPro" id="IPR001919">
    <property type="entry name" value="CBD2"/>
</dbReference>
<dbReference type="Gene3D" id="2.60.120.260">
    <property type="entry name" value="Galactose-binding domain-like"/>
    <property type="match status" value="1"/>
</dbReference>
<accession>A0ABW2P8D2</accession>
<feature type="signal peptide" evidence="2">
    <location>
        <begin position="1"/>
        <end position="34"/>
    </location>
</feature>
<dbReference type="PANTHER" id="PTHR37834:SF2">
    <property type="entry name" value="ESTERASE, SGNH HYDROLASE-TYPE"/>
    <property type="match status" value="1"/>
</dbReference>
<feature type="region of interest" description="Disordered" evidence="1">
    <location>
        <begin position="138"/>
        <end position="195"/>
    </location>
</feature>
<gene>
    <name evidence="4" type="ORF">ACFQSB_23220</name>
</gene>
<dbReference type="Pfam" id="PF13472">
    <property type="entry name" value="Lipase_GDSL_2"/>
    <property type="match status" value="1"/>
</dbReference>
<dbReference type="SMART" id="SM00637">
    <property type="entry name" value="CBD_II"/>
    <property type="match status" value="1"/>
</dbReference>
<dbReference type="InterPro" id="IPR052762">
    <property type="entry name" value="PCW_deacetylase/CE"/>
</dbReference>